<evidence type="ECO:0000256" key="1">
    <source>
        <dbReference type="ARBA" id="ARBA00004155"/>
    </source>
</evidence>
<evidence type="ECO:0000256" key="16">
    <source>
        <dbReference type="ARBA" id="ARBA00044899"/>
    </source>
</evidence>
<evidence type="ECO:0000256" key="14">
    <source>
        <dbReference type="ARBA" id="ARBA00044893"/>
    </source>
</evidence>
<evidence type="ECO:0000259" key="27">
    <source>
        <dbReference type="PROSITE" id="PS50850"/>
    </source>
</evidence>
<feature type="transmembrane region" description="Helical" evidence="26">
    <location>
        <begin position="55"/>
        <end position="74"/>
    </location>
</feature>
<keyword evidence="7 26" id="KW-0472">Membrane</keyword>
<comment type="catalytic activity">
    <reaction evidence="13">
        <text>L-lysyl-L-alpha-amino acid(out) = L-lysyl-L-alpha-amino acid(in)</text>
        <dbReference type="Rhea" id="RHEA:79387"/>
        <dbReference type="ChEBI" id="CHEBI:229965"/>
    </reaction>
</comment>
<feature type="transmembrane region" description="Helical" evidence="26">
    <location>
        <begin position="240"/>
        <end position="262"/>
    </location>
</feature>
<feature type="transmembrane region" description="Helical" evidence="26">
    <location>
        <begin position="18"/>
        <end position="35"/>
    </location>
</feature>
<comment type="catalytic activity">
    <reaction evidence="12">
        <text>L-alpha-aminoacyl-L-histidine(out) = L-alpha-aminoacyl-L-histidine(in)</text>
        <dbReference type="Rhea" id="RHEA:79375"/>
        <dbReference type="ChEBI" id="CHEBI:229967"/>
    </reaction>
</comment>
<feature type="transmembrane region" description="Helical" evidence="26">
    <location>
        <begin position="406"/>
        <end position="424"/>
    </location>
</feature>
<evidence type="ECO:0000256" key="22">
    <source>
        <dbReference type="ARBA" id="ARBA00044985"/>
    </source>
</evidence>
<comment type="catalytic activity">
    <reaction evidence="10">
        <text>L-histidyl-glycine(out) = L-histidyl-glycine(in)</text>
        <dbReference type="Rhea" id="RHEA:79395"/>
        <dbReference type="ChEBI" id="CHEBI:229957"/>
    </reaction>
</comment>
<comment type="similarity">
    <text evidence="3">Belongs to the major facilitator superfamily.</text>
</comment>
<comment type="catalytic activity">
    <reaction evidence="17">
        <text>L-lysyl-L-lysine(out) = L-lysyl-L-lysine(in)</text>
        <dbReference type="Rhea" id="RHEA:79403"/>
        <dbReference type="ChEBI" id="CHEBI:229956"/>
    </reaction>
</comment>
<accession>A0A7Y0LW74</accession>
<comment type="catalytic activity">
    <reaction evidence="9">
        <text>L-lysyl-L-alanine(out) = L-lysyl-L-alanine(in)</text>
        <dbReference type="Rhea" id="RHEA:79399"/>
        <dbReference type="ChEBI" id="CHEBI:229954"/>
    </reaction>
</comment>
<comment type="catalytic activity">
    <reaction evidence="19">
        <text>L-histidyl-L-alpha-amino acid(out) = L-histidyl-L-alpha-amino acid(in)</text>
        <dbReference type="Rhea" id="RHEA:79379"/>
        <dbReference type="ChEBI" id="CHEBI:229964"/>
    </reaction>
</comment>
<dbReference type="AlphaFoldDB" id="A0A7Y0LW74"/>
<evidence type="ECO:0000256" key="13">
    <source>
        <dbReference type="ARBA" id="ARBA00044891"/>
    </source>
</evidence>
<evidence type="ECO:0000313" key="29">
    <source>
        <dbReference type="Proteomes" id="UP000562124"/>
    </source>
</evidence>
<feature type="transmembrane region" description="Helical" evidence="26">
    <location>
        <begin position="86"/>
        <end position="105"/>
    </location>
</feature>
<comment type="catalytic activity">
    <reaction evidence="20">
        <text>L-alanyl-L-lysine(out) = L-alanyl-L-lysine(in)</text>
        <dbReference type="Rhea" id="RHEA:79415"/>
        <dbReference type="ChEBI" id="CHEBI:192470"/>
    </reaction>
</comment>
<reference evidence="28 29" key="1">
    <citation type="submission" date="2020-04" db="EMBL/GenBank/DDBJ databases">
        <title>Sequencing and Assembly of C. fimi.</title>
        <authorList>
            <person name="Ramsey A.R."/>
        </authorList>
    </citation>
    <scope>NUCLEOTIDE SEQUENCE [LARGE SCALE GENOMIC DNA]</scope>
    <source>
        <strain evidence="28 29">SB</strain>
    </source>
</reference>
<evidence type="ECO:0000256" key="3">
    <source>
        <dbReference type="ARBA" id="ARBA00008335"/>
    </source>
</evidence>
<keyword evidence="29" id="KW-1185">Reference proteome</keyword>
<dbReference type="InterPro" id="IPR036259">
    <property type="entry name" value="MFS_trans_sf"/>
</dbReference>
<dbReference type="GO" id="GO:0005886">
    <property type="term" value="C:plasma membrane"/>
    <property type="evidence" value="ECO:0007669"/>
    <property type="project" value="UniProtKB-SubCell"/>
</dbReference>
<comment type="catalytic activity">
    <reaction evidence="21">
        <text>L-lysyl-glycine(out) = L-lysyl-glycine(in)</text>
        <dbReference type="Rhea" id="RHEA:79407"/>
        <dbReference type="ChEBI" id="CHEBI:191202"/>
    </reaction>
</comment>
<evidence type="ECO:0000256" key="26">
    <source>
        <dbReference type="SAM" id="Phobius"/>
    </source>
</evidence>
<evidence type="ECO:0000256" key="11">
    <source>
        <dbReference type="ARBA" id="ARBA00044881"/>
    </source>
</evidence>
<evidence type="ECO:0000256" key="5">
    <source>
        <dbReference type="ARBA" id="ARBA00022692"/>
    </source>
</evidence>
<protein>
    <recommendedName>
        <fullName evidence="22">Lysosomal dipeptide transporter MFSD1</fullName>
    </recommendedName>
    <alternativeName>
        <fullName evidence="23">Major facilitator superfamily domain-containing protein 1</fullName>
    </alternativeName>
</protein>
<comment type="function">
    <text evidence="24">Lysosomal dipeptide uniporter that selectively exports lysine, arginine or histidine-containing dipeptides with a net positive charge from the lysosome lumen into the cytosol. Could play a role in a specific type of protein O-glycosylation indirectly regulating macrophages migration and tissue invasion. Also essential for liver homeostasis.</text>
</comment>
<comment type="subcellular location">
    <subcellularLocation>
        <location evidence="2">Cell membrane</location>
        <topology evidence="2">Multi-pass membrane protein</topology>
    </subcellularLocation>
    <subcellularLocation>
        <location evidence="1">Lysosome membrane</location>
        <topology evidence="1">Multi-pass membrane protein</topology>
    </subcellularLocation>
</comment>
<dbReference type="Gene3D" id="1.20.1250.20">
    <property type="entry name" value="MFS general substrate transporter like domains"/>
    <property type="match status" value="1"/>
</dbReference>
<comment type="catalytic activity">
    <reaction evidence="18">
        <text>L-arginyl-glycine(out) = L-arginyl-glycine(in)</text>
        <dbReference type="Rhea" id="RHEA:79391"/>
        <dbReference type="ChEBI" id="CHEBI:229955"/>
    </reaction>
</comment>
<comment type="subunit">
    <text evidence="25">Homodimer. Interacts with lysosomal protein GLMP (via lumenal domain); the interaction starts while both proteins are still in the endoplasmic reticulum and is required for stabilization of MFSD1 in lysosomes but has no direct effect on its targeting to lysosomes or transporter activity.</text>
</comment>
<evidence type="ECO:0000256" key="19">
    <source>
        <dbReference type="ARBA" id="ARBA00044912"/>
    </source>
</evidence>
<name>A0A7Y0LW74_CELFI</name>
<feature type="transmembrane region" description="Helical" evidence="26">
    <location>
        <begin position="364"/>
        <end position="386"/>
    </location>
</feature>
<dbReference type="Proteomes" id="UP000562124">
    <property type="component" value="Unassembled WGS sequence"/>
</dbReference>
<evidence type="ECO:0000256" key="23">
    <source>
        <dbReference type="ARBA" id="ARBA00045018"/>
    </source>
</evidence>
<evidence type="ECO:0000256" key="24">
    <source>
        <dbReference type="ARBA" id="ARBA00045709"/>
    </source>
</evidence>
<dbReference type="RefSeq" id="WP_169323061.1">
    <property type="nucleotide sequence ID" value="NZ_JABCJJ010000002.1"/>
</dbReference>
<evidence type="ECO:0000256" key="2">
    <source>
        <dbReference type="ARBA" id="ARBA00004651"/>
    </source>
</evidence>
<dbReference type="PANTHER" id="PTHR23512:SF3">
    <property type="entry name" value="MAJOR FACILITATOR SUPERFAMILY DOMAIN-CONTAINING PROTEIN 1"/>
    <property type="match status" value="1"/>
</dbReference>
<feature type="transmembrane region" description="Helical" evidence="26">
    <location>
        <begin position="111"/>
        <end position="132"/>
    </location>
</feature>
<feature type="transmembrane region" description="Helical" evidence="26">
    <location>
        <begin position="308"/>
        <end position="325"/>
    </location>
</feature>
<dbReference type="GO" id="GO:0022857">
    <property type="term" value="F:transmembrane transporter activity"/>
    <property type="evidence" value="ECO:0007669"/>
    <property type="project" value="InterPro"/>
</dbReference>
<gene>
    <name evidence="28" type="ORF">HIR71_02430</name>
</gene>
<dbReference type="CDD" id="cd06174">
    <property type="entry name" value="MFS"/>
    <property type="match status" value="1"/>
</dbReference>
<evidence type="ECO:0000256" key="17">
    <source>
        <dbReference type="ARBA" id="ARBA00044900"/>
    </source>
</evidence>
<comment type="catalytic activity">
    <reaction evidence="14">
        <text>L-alpha-aminoacyl-L-lysine(out) = L-alpha-aminoacyl-L-lysine(in)</text>
        <dbReference type="Rhea" id="RHEA:79383"/>
        <dbReference type="ChEBI" id="CHEBI:229966"/>
    </reaction>
</comment>
<evidence type="ECO:0000256" key="9">
    <source>
        <dbReference type="ARBA" id="ARBA00044876"/>
    </source>
</evidence>
<dbReference type="InterPro" id="IPR011701">
    <property type="entry name" value="MFS"/>
</dbReference>
<dbReference type="GO" id="GO:0005765">
    <property type="term" value="C:lysosomal membrane"/>
    <property type="evidence" value="ECO:0007669"/>
    <property type="project" value="UniProtKB-SubCell"/>
</dbReference>
<evidence type="ECO:0000256" key="8">
    <source>
        <dbReference type="ARBA" id="ARBA00023228"/>
    </source>
</evidence>
<keyword evidence="4" id="KW-0813">Transport</keyword>
<feature type="transmembrane region" description="Helical" evidence="26">
    <location>
        <begin position="331"/>
        <end position="352"/>
    </location>
</feature>
<dbReference type="PROSITE" id="PS50850">
    <property type="entry name" value="MFS"/>
    <property type="match status" value="1"/>
</dbReference>
<evidence type="ECO:0000256" key="7">
    <source>
        <dbReference type="ARBA" id="ARBA00023136"/>
    </source>
</evidence>
<keyword evidence="5 26" id="KW-0812">Transmembrane</keyword>
<evidence type="ECO:0000256" key="25">
    <source>
        <dbReference type="ARBA" id="ARBA00046376"/>
    </source>
</evidence>
<comment type="catalytic activity">
    <reaction evidence="15">
        <text>L-aspartyl-L-lysine(out) = L-aspartyl-L-lysine(in)</text>
        <dbReference type="Rhea" id="RHEA:79411"/>
        <dbReference type="ChEBI" id="CHEBI:229953"/>
    </reaction>
</comment>
<evidence type="ECO:0000256" key="21">
    <source>
        <dbReference type="ARBA" id="ARBA00044924"/>
    </source>
</evidence>
<evidence type="ECO:0000256" key="15">
    <source>
        <dbReference type="ARBA" id="ARBA00044898"/>
    </source>
</evidence>
<proteinExistence type="inferred from homology"/>
<dbReference type="Pfam" id="PF07690">
    <property type="entry name" value="MFS_1"/>
    <property type="match status" value="1"/>
</dbReference>
<dbReference type="InterPro" id="IPR052187">
    <property type="entry name" value="MFSD1"/>
</dbReference>
<keyword evidence="6 26" id="KW-1133">Transmembrane helix</keyword>
<dbReference type="InterPro" id="IPR020846">
    <property type="entry name" value="MFS_dom"/>
</dbReference>
<comment type="catalytic activity">
    <reaction evidence="11">
        <text>L-alpha-aminoacyl-L-arginine(out) = L-alpha-aminoacyl-L-arginine(in)</text>
        <dbReference type="Rhea" id="RHEA:79367"/>
        <dbReference type="ChEBI" id="CHEBI:229968"/>
    </reaction>
</comment>
<evidence type="ECO:0000313" key="28">
    <source>
        <dbReference type="EMBL" id="NMR19085.1"/>
    </source>
</evidence>
<organism evidence="28 29">
    <name type="scientific">Cellulomonas fimi</name>
    <dbReference type="NCBI Taxonomy" id="1708"/>
    <lineage>
        <taxon>Bacteria</taxon>
        <taxon>Bacillati</taxon>
        <taxon>Actinomycetota</taxon>
        <taxon>Actinomycetes</taxon>
        <taxon>Micrococcales</taxon>
        <taxon>Cellulomonadaceae</taxon>
        <taxon>Cellulomonas</taxon>
    </lineage>
</organism>
<dbReference type="SUPFAM" id="SSF103473">
    <property type="entry name" value="MFS general substrate transporter"/>
    <property type="match status" value="1"/>
</dbReference>
<dbReference type="EMBL" id="JABCJJ010000002">
    <property type="protein sequence ID" value="NMR19085.1"/>
    <property type="molecule type" value="Genomic_DNA"/>
</dbReference>
<evidence type="ECO:0000256" key="20">
    <source>
        <dbReference type="ARBA" id="ARBA00044919"/>
    </source>
</evidence>
<evidence type="ECO:0000256" key="4">
    <source>
        <dbReference type="ARBA" id="ARBA00022448"/>
    </source>
</evidence>
<feature type="transmembrane region" description="Helical" evidence="26">
    <location>
        <begin position="274"/>
        <end position="296"/>
    </location>
</feature>
<feature type="domain" description="Major facilitator superfamily (MFS) profile" evidence="27">
    <location>
        <begin position="20"/>
        <end position="432"/>
    </location>
</feature>
<evidence type="ECO:0000256" key="18">
    <source>
        <dbReference type="ARBA" id="ARBA00044903"/>
    </source>
</evidence>
<comment type="catalytic activity">
    <reaction evidence="16">
        <text>L-arginyl-L-alpha-amino acid(out) = L-arginyl-L-alpha-amino acid(in)</text>
        <dbReference type="Rhea" id="RHEA:79371"/>
        <dbReference type="ChEBI" id="CHEBI:84315"/>
    </reaction>
</comment>
<evidence type="ECO:0000256" key="12">
    <source>
        <dbReference type="ARBA" id="ARBA00044884"/>
    </source>
</evidence>
<sequence>MTSSPALPLVERASARGMVVWAVGVAGYVVAVFARTSLSATGVEAAVRFGASSSVLSLFTVLQLAVYAGMQVPAGATIDRLGSRKAIAIGCTLVGAGQIAIAFAGDVPTAIAARVLVGTGDAFCFISVLRLLPAWFPGPQVGLVTQLTGLVGQLGQLLSLGPLVWVVHSRGWTTAFVLAGSVTLLVAALALLLVRDGRRHHVVEVHLPAGGPPPHRTTTFSADDVEGVLVRTWRNAGTRAGFWVHFTTPFSAYMFALLWGFPFMTRSQGLSAPLALAALSVFVLGCVGFGLLIGLVTSRHPHRRLRTVLVVVAAQVVAWAVVLAWPGTAPAWTLFVLALVLAGGPPTSLIGFDLARATNPLSSLGLATGMVNMGGFVSSLVVVLGIGVVLDVVGESTPDRFTDAGFTMALLVQVPVVLVGLVMLRRSLPAYRLLVGRARS</sequence>
<comment type="caution">
    <text evidence="28">The sequence shown here is derived from an EMBL/GenBank/DDBJ whole genome shotgun (WGS) entry which is preliminary data.</text>
</comment>
<evidence type="ECO:0000256" key="6">
    <source>
        <dbReference type="ARBA" id="ARBA00022989"/>
    </source>
</evidence>
<feature type="transmembrane region" description="Helical" evidence="26">
    <location>
        <begin position="172"/>
        <end position="194"/>
    </location>
</feature>
<keyword evidence="8" id="KW-0458">Lysosome</keyword>
<evidence type="ECO:0000256" key="10">
    <source>
        <dbReference type="ARBA" id="ARBA00044878"/>
    </source>
</evidence>
<dbReference type="PANTHER" id="PTHR23512">
    <property type="entry name" value="MAJOR FACILITATOR SUPERFAMILY DOMAIN-CONTAINING PROTEIN 1"/>
    <property type="match status" value="1"/>
</dbReference>